<accession>A0A914PZF3</accession>
<keyword evidence="1" id="KW-1185">Reference proteome</keyword>
<reference evidence="2" key="1">
    <citation type="submission" date="2022-11" db="UniProtKB">
        <authorList>
            <consortium name="WormBaseParasite"/>
        </authorList>
    </citation>
    <scope>IDENTIFICATION</scope>
</reference>
<sequence length="174" mass="19707">MNKLKSSNEAMKQKTVVFVEEESKVMTDQSNAWTKIKTEISHCCNEIVDVTTEEQKALESVFENDKKFAPEQIEMAEGVKTSLNDSVSKLSSVVTDKCENVNTNIENTVEVCGKKVTEMIKKHENLADSISTITTDMDSHLTTSQKDMERFIHQEVLRYSSGGDIPQRKKRHFG</sequence>
<dbReference type="WBParaSite" id="PDA_v2.g23782.t1">
    <property type="protein sequence ID" value="PDA_v2.g23782.t1"/>
    <property type="gene ID" value="PDA_v2.g23782"/>
</dbReference>
<evidence type="ECO:0000313" key="1">
    <source>
        <dbReference type="Proteomes" id="UP000887578"/>
    </source>
</evidence>
<name>A0A914PZF3_9BILA</name>
<evidence type="ECO:0000313" key="2">
    <source>
        <dbReference type="WBParaSite" id="PDA_v2.g23782.t1"/>
    </source>
</evidence>
<proteinExistence type="predicted"/>
<organism evidence="1 2">
    <name type="scientific">Panagrolaimus davidi</name>
    <dbReference type="NCBI Taxonomy" id="227884"/>
    <lineage>
        <taxon>Eukaryota</taxon>
        <taxon>Metazoa</taxon>
        <taxon>Ecdysozoa</taxon>
        <taxon>Nematoda</taxon>
        <taxon>Chromadorea</taxon>
        <taxon>Rhabditida</taxon>
        <taxon>Tylenchina</taxon>
        <taxon>Panagrolaimomorpha</taxon>
        <taxon>Panagrolaimoidea</taxon>
        <taxon>Panagrolaimidae</taxon>
        <taxon>Panagrolaimus</taxon>
    </lineage>
</organism>
<dbReference type="Proteomes" id="UP000887578">
    <property type="component" value="Unplaced"/>
</dbReference>
<protein>
    <submittedName>
        <fullName evidence="2">Uncharacterized protein</fullName>
    </submittedName>
</protein>
<dbReference type="AlphaFoldDB" id="A0A914PZF3"/>